<evidence type="ECO:0000313" key="4">
    <source>
        <dbReference type="Proteomes" id="UP000185093"/>
    </source>
</evidence>
<dbReference type="PROSITE" id="PS51747">
    <property type="entry name" value="CYT_DCMP_DEAMINASES_2"/>
    <property type="match status" value="1"/>
</dbReference>
<proteinExistence type="predicted"/>
<dbReference type="Pfam" id="PF00383">
    <property type="entry name" value="dCMP_cyt_deam_1"/>
    <property type="match status" value="1"/>
</dbReference>
<comment type="caution">
    <text evidence="3">The sequence shown here is derived from an EMBL/GenBank/DDBJ whole genome shotgun (WGS) entry which is preliminary data.</text>
</comment>
<reference evidence="3 4" key="1">
    <citation type="submission" date="2016-11" db="EMBL/GenBank/DDBJ databases">
        <authorList>
            <person name="Varghese N."/>
            <person name="Submissions S."/>
        </authorList>
    </citation>
    <scope>NUCLEOTIDE SEQUENCE [LARGE SCALE GENOMIC DNA]</scope>
    <source>
        <strain evidence="3 4">DSM 20664</strain>
    </source>
</reference>
<evidence type="ECO:0000256" key="1">
    <source>
        <dbReference type="SAM" id="Coils"/>
    </source>
</evidence>
<name>A0ABY1JF43_9BACT</name>
<feature type="coiled-coil region" evidence="1">
    <location>
        <begin position="167"/>
        <end position="194"/>
    </location>
</feature>
<dbReference type="InterPro" id="IPR016193">
    <property type="entry name" value="Cytidine_deaminase-like"/>
</dbReference>
<protein>
    <submittedName>
        <fullName evidence="3">tRNA(Arg) A34 adenosine deaminase TadA</fullName>
    </submittedName>
</protein>
<dbReference type="Gene3D" id="3.40.140.10">
    <property type="entry name" value="Cytidine Deaminase, domain 2"/>
    <property type="match status" value="1"/>
</dbReference>
<dbReference type="RefSeq" id="WP_074199970.1">
    <property type="nucleotide sequence ID" value="NZ_FSQZ01000001.1"/>
</dbReference>
<dbReference type="Proteomes" id="UP000185093">
    <property type="component" value="Unassembled WGS sequence"/>
</dbReference>
<sequence>MSCNDKALFDRLLDVIEYDILPQTKKCVPLGHKVFGGAVLKADDLSLVVAATNHEGENPIFHGEIYTILKFFELKDHPKPQDCIFLSTHEPCSMCLSAIAWAGFPKIYYFFKYEDTEDVFNIPHDIRMLKEVFECERPSHKNSFFESYCILEMLPNIQNDPEVKRRIERIVSEYDDLSRQYQAIKDRIDNIIRK</sequence>
<dbReference type="SUPFAM" id="SSF53927">
    <property type="entry name" value="Cytidine deaminase-like"/>
    <property type="match status" value="1"/>
</dbReference>
<feature type="domain" description="CMP/dCMP-type deaminase" evidence="2">
    <location>
        <begin position="3"/>
        <end position="133"/>
    </location>
</feature>
<evidence type="ECO:0000259" key="2">
    <source>
        <dbReference type="PROSITE" id="PS51747"/>
    </source>
</evidence>
<accession>A0ABY1JF43</accession>
<organism evidence="3 4">
    <name type="scientific">Acetomicrobium flavidum</name>
    <dbReference type="NCBI Taxonomy" id="49896"/>
    <lineage>
        <taxon>Bacteria</taxon>
        <taxon>Thermotogati</taxon>
        <taxon>Synergistota</taxon>
        <taxon>Synergistia</taxon>
        <taxon>Synergistales</taxon>
        <taxon>Acetomicrobiaceae</taxon>
        <taxon>Acetomicrobium</taxon>
    </lineage>
</organism>
<dbReference type="InterPro" id="IPR002125">
    <property type="entry name" value="CMP_dCMP_dom"/>
</dbReference>
<evidence type="ECO:0000313" key="3">
    <source>
        <dbReference type="EMBL" id="SIN76926.1"/>
    </source>
</evidence>
<keyword evidence="1" id="KW-0175">Coiled coil</keyword>
<dbReference type="EMBL" id="FSQZ01000001">
    <property type="protein sequence ID" value="SIN76926.1"/>
    <property type="molecule type" value="Genomic_DNA"/>
</dbReference>
<keyword evidence="4" id="KW-1185">Reference proteome</keyword>
<gene>
    <name evidence="3" type="ORF">SAMN05444368_1812</name>
</gene>